<gene>
    <name evidence="2" type="ORF">AFERRI_240062</name>
</gene>
<comment type="caution">
    <text evidence="2">The sequence shown here is derived from an EMBL/GenBank/DDBJ whole genome shotgun (WGS) entry which is preliminary data.</text>
</comment>
<feature type="transmembrane region" description="Helical" evidence="1">
    <location>
        <begin position="27"/>
        <end position="47"/>
    </location>
</feature>
<name>A0A060UQY9_9PROT</name>
<keyword evidence="1" id="KW-0812">Transmembrane</keyword>
<organism evidence="2">
    <name type="scientific">Acidithiobacillus ferrivorans</name>
    <dbReference type="NCBI Taxonomy" id="160808"/>
    <lineage>
        <taxon>Bacteria</taxon>
        <taxon>Pseudomonadati</taxon>
        <taxon>Pseudomonadota</taxon>
        <taxon>Acidithiobacillia</taxon>
        <taxon>Acidithiobacillales</taxon>
        <taxon>Acidithiobacillaceae</taxon>
        <taxon>Acidithiobacillus</taxon>
    </lineage>
</organism>
<keyword evidence="1" id="KW-1133">Transmembrane helix</keyword>
<protein>
    <submittedName>
        <fullName evidence="2">Uncharacterized protein</fullName>
    </submittedName>
</protein>
<proteinExistence type="predicted"/>
<dbReference type="AlphaFoldDB" id="A0A060UQY9"/>
<dbReference type="EMBL" id="CCCS020000017">
    <property type="protein sequence ID" value="CDQ09228.1"/>
    <property type="molecule type" value="Genomic_DNA"/>
</dbReference>
<sequence>MIRKNHQTKILLSRRSKGHKEMNQIDWALLILALGSGLATGLIIFFGERQQRKMQRHSSHPRHGQ</sequence>
<reference evidence="2" key="1">
    <citation type="submission" date="2014-03" db="EMBL/GenBank/DDBJ databases">
        <authorList>
            <person name="Genoscope - CEA"/>
        </authorList>
    </citation>
    <scope>NUCLEOTIDE SEQUENCE [LARGE SCALE GENOMIC DNA]</scope>
    <source>
        <strain evidence="2">CF27</strain>
    </source>
</reference>
<evidence type="ECO:0000256" key="1">
    <source>
        <dbReference type="SAM" id="Phobius"/>
    </source>
</evidence>
<evidence type="ECO:0000313" key="2">
    <source>
        <dbReference type="EMBL" id="CDQ09228.1"/>
    </source>
</evidence>
<accession>A0A060UQY9</accession>
<reference evidence="2" key="2">
    <citation type="submission" date="2014-07" db="EMBL/GenBank/DDBJ databases">
        <title>Initial genome analysis of the psychrotolerant acidophile Acidithiobacillus ferrivorans CF27: insights into iron and sulfur oxidation pathways and into biofilm formation.</title>
        <authorList>
            <person name="Talla E."/>
            <person name="Hedrich S."/>
            <person name="Mangenot S."/>
            <person name="Ji B."/>
            <person name="Johnson D.B."/>
            <person name="Barbe V."/>
            <person name="Bonnefoy V."/>
        </authorList>
    </citation>
    <scope>NUCLEOTIDE SEQUENCE [LARGE SCALE GENOMIC DNA]</scope>
    <source>
        <strain evidence="2">CF27</strain>
    </source>
</reference>
<keyword evidence="1" id="KW-0472">Membrane</keyword>